<feature type="transmembrane region" description="Helical" evidence="6">
    <location>
        <begin position="387"/>
        <end position="410"/>
    </location>
</feature>
<gene>
    <name evidence="9" type="ORF">CCY01nite_15580</name>
</gene>
<feature type="transmembrane region" description="Helical" evidence="6">
    <location>
        <begin position="430"/>
        <end position="452"/>
    </location>
</feature>
<evidence type="ECO:0000313" key="10">
    <source>
        <dbReference type="Proteomes" id="UP000321436"/>
    </source>
</evidence>
<keyword evidence="4 6" id="KW-1133">Transmembrane helix</keyword>
<dbReference type="InterPro" id="IPR004477">
    <property type="entry name" value="ComEC_N"/>
</dbReference>
<evidence type="ECO:0000259" key="7">
    <source>
        <dbReference type="Pfam" id="PF03772"/>
    </source>
</evidence>
<dbReference type="PANTHER" id="PTHR30619:SF1">
    <property type="entry name" value="RECOMBINATION PROTEIN 2"/>
    <property type="match status" value="1"/>
</dbReference>
<dbReference type="EMBL" id="BKAU01000001">
    <property type="protein sequence ID" value="GEP95298.1"/>
    <property type="molecule type" value="Genomic_DNA"/>
</dbReference>
<dbReference type="InterPro" id="IPR025405">
    <property type="entry name" value="DUF4131"/>
</dbReference>
<dbReference type="Pfam" id="PF13567">
    <property type="entry name" value="DUF4131"/>
    <property type="match status" value="1"/>
</dbReference>
<feature type="transmembrane region" description="Helical" evidence="6">
    <location>
        <begin position="357"/>
        <end position="375"/>
    </location>
</feature>
<keyword evidence="5 6" id="KW-0472">Membrane</keyword>
<evidence type="ECO:0000313" key="9">
    <source>
        <dbReference type="EMBL" id="GEP95298.1"/>
    </source>
</evidence>
<feature type="transmembrane region" description="Helical" evidence="6">
    <location>
        <begin position="58"/>
        <end position="76"/>
    </location>
</feature>
<feature type="transmembrane region" description="Helical" evidence="6">
    <location>
        <begin position="290"/>
        <end position="311"/>
    </location>
</feature>
<protein>
    <submittedName>
        <fullName evidence="9">Competence protein</fullName>
    </submittedName>
</protein>
<proteinExistence type="predicted"/>
<feature type="transmembrane region" description="Helical" evidence="6">
    <location>
        <begin position="332"/>
        <end position="351"/>
    </location>
</feature>
<reference evidence="9 10" key="1">
    <citation type="submission" date="2019-07" db="EMBL/GenBank/DDBJ databases">
        <title>Whole genome shotgun sequence of Chitinophaga cymbidii NBRC 109752.</title>
        <authorList>
            <person name="Hosoyama A."/>
            <person name="Uohara A."/>
            <person name="Ohji S."/>
            <person name="Ichikawa N."/>
        </authorList>
    </citation>
    <scope>NUCLEOTIDE SEQUENCE [LARGE SCALE GENOMIC DNA]</scope>
    <source>
        <strain evidence="9 10">NBRC 109752</strain>
    </source>
</reference>
<dbReference type="PANTHER" id="PTHR30619">
    <property type="entry name" value="DNA INTERNALIZATION/COMPETENCE PROTEIN COMEC/REC2"/>
    <property type="match status" value="1"/>
</dbReference>
<evidence type="ECO:0000259" key="8">
    <source>
        <dbReference type="Pfam" id="PF13567"/>
    </source>
</evidence>
<keyword evidence="10" id="KW-1185">Reference proteome</keyword>
<organism evidence="9 10">
    <name type="scientific">Chitinophaga cymbidii</name>
    <dbReference type="NCBI Taxonomy" id="1096750"/>
    <lineage>
        <taxon>Bacteria</taxon>
        <taxon>Pseudomonadati</taxon>
        <taxon>Bacteroidota</taxon>
        <taxon>Chitinophagia</taxon>
        <taxon>Chitinophagales</taxon>
        <taxon>Chitinophagaceae</taxon>
        <taxon>Chitinophaga</taxon>
    </lineage>
</organism>
<name>A0A512RHW8_9BACT</name>
<evidence type="ECO:0000256" key="5">
    <source>
        <dbReference type="ARBA" id="ARBA00023136"/>
    </source>
</evidence>
<comment type="subcellular location">
    <subcellularLocation>
        <location evidence="1">Cell membrane</location>
        <topology evidence="1">Multi-pass membrane protein</topology>
    </subcellularLocation>
</comment>
<feature type="domain" description="ComEC/Rec2-related protein" evidence="7">
    <location>
        <begin position="233"/>
        <end position="502"/>
    </location>
</feature>
<feature type="transmembrane region" description="Helical" evidence="6">
    <location>
        <begin position="480"/>
        <end position="503"/>
    </location>
</feature>
<dbReference type="InterPro" id="IPR052159">
    <property type="entry name" value="Competence_DNA_uptake"/>
</dbReference>
<evidence type="ECO:0000256" key="1">
    <source>
        <dbReference type="ARBA" id="ARBA00004651"/>
    </source>
</evidence>
<feature type="domain" description="DUF4131" evidence="8">
    <location>
        <begin position="35"/>
        <end position="190"/>
    </location>
</feature>
<keyword evidence="3 6" id="KW-0812">Transmembrane</keyword>
<feature type="transmembrane region" description="Helical" evidence="6">
    <location>
        <begin position="248"/>
        <end position="270"/>
    </location>
</feature>
<dbReference type="OrthoDB" id="9761531at2"/>
<evidence type="ECO:0000256" key="4">
    <source>
        <dbReference type="ARBA" id="ARBA00022989"/>
    </source>
</evidence>
<evidence type="ECO:0000256" key="6">
    <source>
        <dbReference type="SAM" id="Phobius"/>
    </source>
</evidence>
<evidence type="ECO:0000256" key="3">
    <source>
        <dbReference type="ARBA" id="ARBA00022692"/>
    </source>
</evidence>
<dbReference type="GO" id="GO:0005886">
    <property type="term" value="C:plasma membrane"/>
    <property type="evidence" value="ECO:0007669"/>
    <property type="project" value="UniProtKB-SubCell"/>
</dbReference>
<dbReference type="AlphaFoldDB" id="A0A512RHW8"/>
<dbReference type="Pfam" id="PF03772">
    <property type="entry name" value="Competence"/>
    <property type="match status" value="1"/>
</dbReference>
<keyword evidence="2" id="KW-1003">Cell membrane</keyword>
<accession>A0A512RHW8</accession>
<dbReference type="Proteomes" id="UP000321436">
    <property type="component" value="Unassembled WGS sequence"/>
</dbReference>
<sequence>MFVNLWKRAPFLRLIIPLISGMIAGLYIRLPFIPICFIVFITVSLLPMPVTWRFALRNVRGACLLLAVACFGLLLMQCADARRYPGWVGHHAKDTCRLIAVLQEPPVKKANSWKAEVEITALVQDEKVQPVRGRALFYFREEPPLQYGDRLLVHTVLRPIKGMGNPGEFDYGRYCSYRNIFHQAFLRNSQWRQLPGTEKNWLNDRLFRAREFCLLTLRTYIPHREEYGIAQALLIGYREELDKEIVQAYTNTGVVHIIAISGLHLGLIYVTLLQLLKWMPKRRWMEVCKALLLILVLWAFSLLTGASASVLRSAVMFTTIAVGQFMISRHTNIYNTLAAAAFLLLCYNPYFLLDAGFQLSFLAVAGIVLCYRPVYDWWMIKNKWLDKLWQMIAVSLAAQVFTWPVCLYYFHQFPNLFLLANVIAVPLSTILLYAEILLMCFAAWPLIAGWLGKLTEWGIMAMNTLIQWIDRIPGAVTSQIYIDLVQTICLYGMTIALCAWLLAKWKAGCYWLLGISSVFAGWLASVRISAKQQQRIIVYNAPRLTAVECVSGQTSRLYADSLHLLQRQTEAAAAFYRVRHSSVIQTAAREQLSPAHQSIRYLSGQAANASYRPSVNKNRVPVLYHEINSTSYSHPSELISFGNKTLLRLTQPLPKRSPLRPMRINYILLSHNSKVDISRLHDFFIYDVIIFDASNAAFLIRKWKNACNELPLRCFSVPDEGAFVINL</sequence>
<dbReference type="RefSeq" id="WP_146859442.1">
    <property type="nucleotide sequence ID" value="NZ_BKAU01000001.1"/>
</dbReference>
<evidence type="ECO:0000256" key="2">
    <source>
        <dbReference type="ARBA" id="ARBA00022475"/>
    </source>
</evidence>
<dbReference type="NCBIfam" id="TIGR00360">
    <property type="entry name" value="ComEC_N-term"/>
    <property type="match status" value="1"/>
</dbReference>
<feature type="transmembrane region" description="Helical" evidence="6">
    <location>
        <begin position="509"/>
        <end position="526"/>
    </location>
</feature>
<comment type="caution">
    <text evidence="9">The sequence shown here is derived from an EMBL/GenBank/DDBJ whole genome shotgun (WGS) entry which is preliminary data.</text>
</comment>